<dbReference type="Proteomes" id="UP000178040">
    <property type="component" value="Unassembled WGS sequence"/>
</dbReference>
<comment type="caution">
    <text evidence="9">The sequence shown here is derived from an EMBL/GenBank/DDBJ whole genome shotgun (WGS) entry which is preliminary data.</text>
</comment>
<dbReference type="GO" id="GO:0009103">
    <property type="term" value="P:lipopolysaccharide biosynthetic process"/>
    <property type="evidence" value="ECO:0007669"/>
    <property type="project" value="UniProtKB-ARBA"/>
</dbReference>
<evidence type="ECO:0000256" key="1">
    <source>
        <dbReference type="ARBA" id="ARBA00004651"/>
    </source>
</evidence>
<feature type="transmembrane region" description="Helical" evidence="8">
    <location>
        <begin position="227"/>
        <end position="246"/>
    </location>
</feature>
<accession>A0A1F7IJN2</accession>
<evidence type="ECO:0000313" key="10">
    <source>
        <dbReference type="Proteomes" id="UP000178040"/>
    </source>
</evidence>
<feature type="transmembrane region" description="Helical" evidence="8">
    <location>
        <begin position="301"/>
        <end position="321"/>
    </location>
</feature>
<feature type="transmembrane region" description="Helical" evidence="8">
    <location>
        <begin position="183"/>
        <end position="199"/>
    </location>
</feature>
<evidence type="ECO:0000256" key="8">
    <source>
        <dbReference type="SAM" id="Phobius"/>
    </source>
</evidence>
<feature type="transmembrane region" description="Helical" evidence="8">
    <location>
        <begin position="122"/>
        <end position="138"/>
    </location>
</feature>
<protein>
    <recommendedName>
        <fullName evidence="11">Glycosyltransferase RgtA/B/C/D-like domain-containing protein</fullName>
    </recommendedName>
</protein>
<dbReference type="InterPro" id="IPR050297">
    <property type="entry name" value="LipidA_mod_glycosyltrf_83"/>
</dbReference>
<keyword evidence="4" id="KW-0808">Transferase</keyword>
<evidence type="ECO:0000256" key="6">
    <source>
        <dbReference type="ARBA" id="ARBA00022989"/>
    </source>
</evidence>
<feature type="transmembrane region" description="Helical" evidence="8">
    <location>
        <begin position="352"/>
        <end position="373"/>
    </location>
</feature>
<keyword evidence="6 8" id="KW-1133">Transmembrane helix</keyword>
<dbReference type="GO" id="GO:0005886">
    <property type="term" value="C:plasma membrane"/>
    <property type="evidence" value="ECO:0007669"/>
    <property type="project" value="UniProtKB-SubCell"/>
</dbReference>
<dbReference type="AlphaFoldDB" id="A0A1F7IJN2"/>
<feature type="transmembrane region" description="Helical" evidence="8">
    <location>
        <begin position="62"/>
        <end position="81"/>
    </location>
</feature>
<keyword evidence="2" id="KW-1003">Cell membrane</keyword>
<sequence>MKRILIELTILFFISGFIVFFQFNQVPKKLSWDEIEFARLALSLDGKPYTPYSQLATGHSTLYFYLLLLSLKAFGVTNFALRFPSALFAVLNVFIFYLIARLVFPNISYFPKGVFKKNMQSLMPFTATFIFVSLRWYFNFARFSFEATFLLFLELTAIYFFIKFIQLSFWESQNRSLRQKSKLVYLLLSAIFSGLAFHSYYPGRIFFLLPLFFLFFSIKKGVLKKYIFIFLIVFTTIVSPLLFYFLSHKDIRIKEQLFLNDKNLTTREKLSYFGQNITKLISMFHLAGDLNGRHNYPGKPTFNPVVGAFFILGFLVAILNLQNFFNQFFLIYLAISLLPALFTYPIENPNILRTYTATVSTAYLTTNGLIYLFQSELKLSKLYLLVAFSLLVLFLAAAFYDLRTYFKYQKIVFKKSFELSGSLNKILRLKLWEKVGEL</sequence>
<feature type="transmembrane region" description="Helical" evidence="8">
    <location>
        <begin position="87"/>
        <end position="110"/>
    </location>
</feature>
<evidence type="ECO:0000313" key="9">
    <source>
        <dbReference type="EMBL" id="OGK43567.1"/>
    </source>
</evidence>
<keyword evidence="3" id="KW-0328">Glycosyltransferase</keyword>
<evidence type="ECO:0000256" key="2">
    <source>
        <dbReference type="ARBA" id="ARBA00022475"/>
    </source>
</evidence>
<feature type="transmembrane region" description="Helical" evidence="8">
    <location>
        <begin position="382"/>
        <end position="400"/>
    </location>
</feature>
<evidence type="ECO:0000256" key="5">
    <source>
        <dbReference type="ARBA" id="ARBA00022692"/>
    </source>
</evidence>
<comment type="subcellular location">
    <subcellularLocation>
        <location evidence="1">Cell membrane</location>
        <topology evidence="1">Multi-pass membrane protein</topology>
    </subcellularLocation>
</comment>
<dbReference type="GO" id="GO:0016763">
    <property type="term" value="F:pentosyltransferase activity"/>
    <property type="evidence" value="ECO:0007669"/>
    <property type="project" value="TreeGrafter"/>
</dbReference>
<organism evidence="9 10">
    <name type="scientific">Candidatus Roizmanbacteria bacterium RIFCSPLOWO2_01_FULL_37_16</name>
    <dbReference type="NCBI Taxonomy" id="1802058"/>
    <lineage>
        <taxon>Bacteria</taxon>
        <taxon>Candidatus Roizmaniibacteriota</taxon>
    </lineage>
</organism>
<proteinExistence type="predicted"/>
<feature type="transmembrane region" description="Helical" evidence="8">
    <location>
        <begin position="328"/>
        <end position="346"/>
    </location>
</feature>
<reference evidence="9 10" key="1">
    <citation type="journal article" date="2016" name="Nat. Commun.">
        <title>Thousands of microbial genomes shed light on interconnected biogeochemical processes in an aquifer system.</title>
        <authorList>
            <person name="Anantharaman K."/>
            <person name="Brown C.T."/>
            <person name="Hug L.A."/>
            <person name="Sharon I."/>
            <person name="Castelle C.J."/>
            <person name="Probst A.J."/>
            <person name="Thomas B.C."/>
            <person name="Singh A."/>
            <person name="Wilkins M.J."/>
            <person name="Karaoz U."/>
            <person name="Brodie E.L."/>
            <person name="Williams K.H."/>
            <person name="Hubbard S.S."/>
            <person name="Banfield J.F."/>
        </authorList>
    </citation>
    <scope>NUCLEOTIDE SEQUENCE [LARGE SCALE GENOMIC DNA]</scope>
</reference>
<gene>
    <name evidence="9" type="ORF">A3B40_05765</name>
</gene>
<dbReference type="PANTHER" id="PTHR33908:SF11">
    <property type="entry name" value="MEMBRANE PROTEIN"/>
    <property type="match status" value="1"/>
</dbReference>
<dbReference type="EMBL" id="MGAI01000046">
    <property type="protein sequence ID" value="OGK43567.1"/>
    <property type="molecule type" value="Genomic_DNA"/>
</dbReference>
<feature type="transmembrane region" description="Helical" evidence="8">
    <location>
        <begin position="144"/>
        <end position="162"/>
    </location>
</feature>
<evidence type="ECO:0000256" key="3">
    <source>
        <dbReference type="ARBA" id="ARBA00022676"/>
    </source>
</evidence>
<keyword evidence="7 8" id="KW-0472">Membrane</keyword>
<evidence type="ECO:0008006" key="11">
    <source>
        <dbReference type="Google" id="ProtNLM"/>
    </source>
</evidence>
<name>A0A1F7IJN2_9BACT</name>
<dbReference type="PANTHER" id="PTHR33908">
    <property type="entry name" value="MANNOSYLTRANSFERASE YKCB-RELATED"/>
    <property type="match status" value="1"/>
</dbReference>
<keyword evidence="5 8" id="KW-0812">Transmembrane</keyword>
<feature type="transmembrane region" description="Helical" evidence="8">
    <location>
        <begin position="6"/>
        <end position="23"/>
    </location>
</feature>
<evidence type="ECO:0000256" key="4">
    <source>
        <dbReference type="ARBA" id="ARBA00022679"/>
    </source>
</evidence>
<evidence type="ECO:0000256" key="7">
    <source>
        <dbReference type="ARBA" id="ARBA00023136"/>
    </source>
</evidence>